<keyword evidence="5" id="KW-0442">Lipid degradation</keyword>
<dbReference type="PROSITE" id="PS50035">
    <property type="entry name" value="PLD"/>
    <property type="match status" value="1"/>
</dbReference>
<dbReference type="Gene3D" id="3.30.870.10">
    <property type="entry name" value="Endonuclease Chain A"/>
    <property type="match status" value="2"/>
</dbReference>
<keyword evidence="6" id="KW-0443">Lipid metabolism</keyword>
<name>A0ABY4C8S8_9BACT</name>
<dbReference type="EC" id="3.1.4.4" evidence="3"/>
<comment type="similarity">
    <text evidence="2">Belongs to the phospholipase D family.</text>
</comment>
<dbReference type="InterPro" id="IPR051406">
    <property type="entry name" value="PLD_domain"/>
</dbReference>
<dbReference type="InterPro" id="IPR001736">
    <property type="entry name" value="PLipase_D/transphosphatidylase"/>
</dbReference>
<evidence type="ECO:0000256" key="4">
    <source>
        <dbReference type="ARBA" id="ARBA00022801"/>
    </source>
</evidence>
<evidence type="ECO:0000256" key="5">
    <source>
        <dbReference type="ARBA" id="ARBA00022963"/>
    </source>
</evidence>
<feature type="domain" description="PLD phosphodiesterase" evidence="8">
    <location>
        <begin position="103"/>
        <end position="130"/>
    </location>
</feature>
<accession>A0ABY4C8S8</accession>
<organism evidence="9 10">
    <name type="scientific">Bdellovibrio reynosensis</name>
    <dbReference type="NCBI Taxonomy" id="2835041"/>
    <lineage>
        <taxon>Bacteria</taxon>
        <taxon>Pseudomonadati</taxon>
        <taxon>Bdellovibrionota</taxon>
        <taxon>Bdellovibrionia</taxon>
        <taxon>Bdellovibrionales</taxon>
        <taxon>Pseudobdellovibrionaceae</taxon>
        <taxon>Bdellovibrio</taxon>
    </lineage>
</organism>
<feature type="compositionally biased region" description="Basic and acidic residues" evidence="7">
    <location>
        <begin position="311"/>
        <end position="321"/>
    </location>
</feature>
<comment type="catalytic activity">
    <reaction evidence="1">
        <text>a 1,2-diacyl-sn-glycero-3-phosphocholine + H2O = a 1,2-diacyl-sn-glycero-3-phosphate + choline + H(+)</text>
        <dbReference type="Rhea" id="RHEA:14445"/>
        <dbReference type="ChEBI" id="CHEBI:15354"/>
        <dbReference type="ChEBI" id="CHEBI:15377"/>
        <dbReference type="ChEBI" id="CHEBI:15378"/>
        <dbReference type="ChEBI" id="CHEBI:57643"/>
        <dbReference type="ChEBI" id="CHEBI:58608"/>
        <dbReference type="EC" id="3.1.4.4"/>
    </reaction>
</comment>
<dbReference type="Pfam" id="PF13091">
    <property type="entry name" value="PLDc_2"/>
    <property type="match status" value="2"/>
</dbReference>
<gene>
    <name evidence="9" type="ORF">MNR06_00030</name>
</gene>
<evidence type="ECO:0000256" key="2">
    <source>
        <dbReference type="ARBA" id="ARBA00008664"/>
    </source>
</evidence>
<evidence type="ECO:0000256" key="7">
    <source>
        <dbReference type="SAM" id="MobiDB-lite"/>
    </source>
</evidence>
<evidence type="ECO:0000313" key="10">
    <source>
        <dbReference type="Proteomes" id="UP000830116"/>
    </source>
</evidence>
<dbReference type="SUPFAM" id="SSF56024">
    <property type="entry name" value="Phospholipase D/nuclease"/>
    <property type="match status" value="2"/>
</dbReference>
<evidence type="ECO:0000256" key="6">
    <source>
        <dbReference type="ARBA" id="ARBA00023098"/>
    </source>
</evidence>
<keyword evidence="10" id="KW-1185">Reference proteome</keyword>
<dbReference type="PANTHER" id="PTHR43856:SF1">
    <property type="entry name" value="MITOCHONDRIAL CARDIOLIPIN HYDROLASE"/>
    <property type="match status" value="1"/>
</dbReference>
<proteinExistence type="inferred from homology"/>
<protein>
    <recommendedName>
        <fullName evidence="3">phospholipase D</fullName>
        <ecNumber evidence="3">3.1.4.4</ecNumber>
    </recommendedName>
</protein>
<dbReference type="EMBL" id="CP093442">
    <property type="protein sequence ID" value="UOF01340.1"/>
    <property type="molecule type" value="Genomic_DNA"/>
</dbReference>
<keyword evidence="4" id="KW-0378">Hydrolase</keyword>
<dbReference type="InterPro" id="IPR025202">
    <property type="entry name" value="PLD-like_dom"/>
</dbReference>
<dbReference type="Proteomes" id="UP000830116">
    <property type="component" value="Chromosome"/>
</dbReference>
<dbReference type="PANTHER" id="PTHR43856">
    <property type="entry name" value="CARDIOLIPIN HYDROLASE"/>
    <property type="match status" value="1"/>
</dbReference>
<evidence type="ECO:0000256" key="1">
    <source>
        <dbReference type="ARBA" id="ARBA00000798"/>
    </source>
</evidence>
<evidence type="ECO:0000256" key="3">
    <source>
        <dbReference type="ARBA" id="ARBA00012027"/>
    </source>
</evidence>
<reference evidence="9" key="1">
    <citation type="submission" date="2022-03" db="EMBL/GenBank/DDBJ databases">
        <title>Genome Identification and Characterization of new species Bdellovibrio reynosense LBG001 sp. nov. from a Mexico soil sample.</title>
        <authorList>
            <person name="Camilli A."/>
            <person name="Ajao Y."/>
            <person name="Guo X."/>
        </authorList>
    </citation>
    <scope>NUCLEOTIDE SEQUENCE</scope>
    <source>
        <strain evidence="9">LBG001</strain>
    </source>
</reference>
<feature type="compositionally biased region" description="Basic residues" evidence="7">
    <location>
        <begin position="323"/>
        <end position="334"/>
    </location>
</feature>
<evidence type="ECO:0000259" key="8">
    <source>
        <dbReference type="PROSITE" id="PS50035"/>
    </source>
</evidence>
<sequence>MVASRNEAKIQLVVDDNFMDFLLPLLESAKKSIDILQYSFAIGSAAGKLNTNTTPFAIAEKLVALKEQKPRLRIRLYLEGLRETYDRNVITGRYLEDAGIEIVYGATHAKGFCVDQSTVLFGSTNLTHQSLVKNAETNLLIKDKSVAKEFMRYFEHLWEGGGHGGIDLKEPMHADGAFKDVLLEMIGSAKRTLEFSIYFFDQKDIRDAFIKAHERGVKIKGFVHHHSAFAMSYVRRTQKTIYKMKSEGMQDLHFAPGTHFTHSKYLIKDKAEIALGTGNWLNEDVNIHPQLYIHLKNAELAKQLSRHLSRQIEESHVEPIRTSKTKMPSHRSWA</sequence>
<feature type="region of interest" description="Disordered" evidence="7">
    <location>
        <begin position="311"/>
        <end position="334"/>
    </location>
</feature>
<evidence type="ECO:0000313" key="9">
    <source>
        <dbReference type="EMBL" id="UOF01340.1"/>
    </source>
</evidence>
<dbReference type="RefSeq" id="WP_243537776.1">
    <property type="nucleotide sequence ID" value="NZ_CP093442.1"/>
</dbReference>